<evidence type="ECO:0000256" key="11">
    <source>
        <dbReference type="RuleBase" id="RU367069"/>
    </source>
</evidence>
<dbReference type="InterPro" id="IPR036188">
    <property type="entry name" value="FAD/NAD-bd_sf"/>
</dbReference>
<name>A0A4Z1P1E6_9PEZI</name>
<dbReference type="SUPFAM" id="SSF51905">
    <property type="entry name" value="FAD/NAD(P)-binding domain"/>
    <property type="match status" value="1"/>
</dbReference>
<evidence type="ECO:0000256" key="3">
    <source>
        <dbReference type="ARBA" id="ARBA00010551"/>
    </source>
</evidence>
<dbReference type="STRING" id="86259.A0A4Z1P1E6"/>
<accession>A0A4Z1P1E6</accession>
<evidence type="ECO:0000256" key="7">
    <source>
        <dbReference type="ARBA" id="ARBA00023002"/>
    </source>
</evidence>
<dbReference type="GO" id="GO:0004729">
    <property type="term" value="F:oxygen-dependent protoporphyrinogen oxidase activity"/>
    <property type="evidence" value="ECO:0007669"/>
    <property type="project" value="UniProtKB-UniRule"/>
</dbReference>
<comment type="function">
    <text evidence="1 11">Catalyzes the 6-electron oxidation of protoporphyrinogen-IX to form protoporphyrin-IX.</text>
</comment>
<dbReference type="GO" id="GO:0005743">
    <property type="term" value="C:mitochondrial inner membrane"/>
    <property type="evidence" value="ECO:0007669"/>
    <property type="project" value="UniProtKB-SubCell"/>
</dbReference>
<evidence type="ECO:0000256" key="9">
    <source>
        <dbReference type="ARBA" id="ARBA00023244"/>
    </source>
</evidence>
<dbReference type="GO" id="GO:0006782">
    <property type="term" value="P:protoporphyrinogen IX biosynthetic process"/>
    <property type="evidence" value="ECO:0007669"/>
    <property type="project" value="UniProtKB-UniRule"/>
</dbReference>
<comment type="catalytic activity">
    <reaction evidence="10 11">
        <text>protoporphyrinogen IX + 3 O2 = protoporphyrin IX + 3 H2O2</text>
        <dbReference type="Rhea" id="RHEA:25576"/>
        <dbReference type="ChEBI" id="CHEBI:15379"/>
        <dbReference type="ChEBI" id="CHEBI:16240"/>
        <dbReference type="ChEBI" id="CHEBI:57306"/>
        <dbReference type="ChEBI" id="CHEBI:57307"/>
        <dbReference type="EC" id="1.3.3.4"/>
    </reaction>
</comment>
<proteinExistence type="inferred from homology"/>
<evidence type="ECO:0000256" key="1">
    <source>
        <dbReference type="ARBA" id="ARBA00002600"/>
    </source>
</evidence>
<evidence type="ECO:0000256" key="10">
    <source>
        <dbReference type="ARBA" id="ARBA00047554"/>
    </source>
</evidence>
<reference evidence="13 14" key="1">
    <citation type="submission" date="2019-04" db="EMBL/GenBank/DDBJ databases">
        <title>High contiguity whole genome sequence and gene annotation resource for two Venturia nashicola isolates.</title>
        <authorList>
            <person name="Prokchorchik M."/>
            <person name="Won K."/>
            <person name="Lee Y."/>
            <person name="Choi E.D."/>
            <person name="Segonzac C."/>
            <person name="Sohn K.H."/>
        </authorList>
    </citation>
    <scope>NUCLEOTIDE SEQUENCE [LARGE SCALE GENOMIC DNA]</scope>
    <source>
        <strain evidence="13 14">PRI2</strain>
    </source>
</reference>
<keyword evidence="8 11" id="KW-0350">Heme biosynthesis</keyword>
<evidence type="ECO:0000256" key="2">
    <source>
        <dbReference type="ARBA" id="ARBA00005073"/>
    </source>
</evidence>
<gene>
    <name evidence="13" type="ORF">E6O75_ATG11081</name>
</gene>
<dbReference type="InterPro" id="IPR004572">
    <property type="entry name" value="Protoporphyrinogen_oxidase"/>
</dbReference>
<sequence>MRLLKPPTSAFLASLKQLHLKQSLRSPFPFAASSSVSSYFARRHYASNRAPRQDVAIIGSGITGLTTAYYLSKSPNPPNVTIYEASPRVGGWLNSKYVDVEGGRVLFEQGPRSLRPAMPRGFHTAALIEDIGLADEMIFVPKDSPSARDRWLYYPDHLVHVPHPTQGFFKIAQTLFTEEAFQGLPWAVAAEFFKANRPDDLEDESVGDFISRRLSKEVVDRVLSGVLHGIYAGDAYQLSAKSLFPEMWFGEREHETIITGFNEFKAQGLIRQEDFDMIVHLADSDSQVHRTRPSELDAKLNNSSVFTLKRGLMSMTERMESLLSMVENVKFKTKSPISYIRYDQESQKMEITPAASSGTTQPATYDQVISTIFSHKVSHLVNPGEQGGKCLLPSFLDTSAVTVSVVNLYYPDPDLLPIRGFGYLIPQATPFAQNPELALGVVFDSEITREQDTAPGTKVTVMLGGHWWDGWETLPTDDELVEKAKSVLNRHLGITGQPEAFHVGTQKDCIPQYTVGHVQRMKDAHHALLRNFGGRLKVAGNSYTGVGVNDCLMAAREIALATQADNWSSRTGLETFESDQKFVSMKDLPKR</sequence>
<comment type="pathway">
    <text evidence="2 11">Porphyrin-containing compound metabolism; protoporphyrin-IX biosynthesis; protoporphyrin-IX from protoporphyrinogen-IX: step 1/1.</text>
</comment>
<keyword evidence="14" id="KW-1185">Reference proteome</keyword>
<dbReference type="AlphaFoldDB" id="A0A4Z1P1E6"/>
<evidence type="ECO:0000256" key="4">
    <source>
        <dbReference type="ARBA" id="ARBA00012867"/>
    </source>
</evidence>
<dbReference type="Gene3D" id="3.50.50.60">
    <property type="entry name" value="FAD/NAD(P)-binding domain"/>
    <property type="match status" value="1"/>
</dbReference>
<comment type="similarity">
    <text evidence="3 11">Belongs to the protoporphyrinogen/coproporphyrinogen oxidase family. Protoporphyrinogen oxidase subfamily.</text>
</comment>
<dbReference type="PRINTS" id="PR00419">
    <property type="entry name" value="ADXRDTASE"/>
</dbReference>
<evidence type="ECO:0000256" key="8">
    <source>
        <dbReference type="ARBA" id="ARBA00023133"/>
    </source>
</evidence>
<comment type="cofactor">
    <cofactor evidence="11">
        <name>FAD</name>
        <dbReference type="ChEBI" id="CHEBI:57692"/>
    </cofactor>
    <text evidence="11">Binds 1 FAD per subunit.</text>
</comment>
<dbReference type="PANTHER" id="PTHR42923:SF3">
    <property type="entry name" value="PROTOPORPHYRINOGEN OXIDASE"/>
    <property type="match status" value="1"/>
</dbReference>
<evidence type="ECO:0000256" key="6">
    <source>
        <dbReference type="ARBA" id="ARBA00022827"/>
    </source>
</evidence>
<dbReference type="NCBIfam" id="TIGR00562">
    <property type="entry name" value="proto_IX_ox"/>
    <property type="match status" value="1"/>
</dbReference>
<organism evidence="13 14">
    <name type="scientific">Venturia nashicola</name>
    <dbReference type="NCBI Taxonomy" id="86259"/>
    <lineage>
        <taxon>Eukaryota</taxon>
        <taxon>Fungi</taxon>
        <taxon>Dikarya</taxon>
        <taxon>Ascomycota</taxon>
        <taxon>Pezizomycotina</taxon>
        <taxon>Dothideomycetes</taxon>
        <taxon>Pleosporomycetidae</taxon>
        <taxon>Venturiales</taxon>
        <taxon>Venturiaceae</taxon>
        <taxon>Venturia</taxon>
    </lineage>
</organism>
<keyword evidence="7 11" id="KW-0560">Oxidoreductase</keyword>
<dbReference type="EC" id="1.3.3.4" evidence="4 11"/>
<evidence type="ECO:0000313" key="13">
    <source>
        <dbReference type="EMBL" id="TID22287.1"/>
    </source>
</evidence>
<dbReference type="UniPathway" id="UPA00251">
    <property type="reaction ID" value="UER00324"/>
</dbReference>
<dbReference type="EMBL" id="SNSC02000008">
    <property type="protein sequence ID" value="TID22287.1"/>
    <property type="molecule type" value="Genomic_DNA"/>
</dbReference>
<dbReference type="InterPro" id="IPR002937">
    <property type="entry name" value="Amino_oxidase"/>
</dbReference>
<keyword evidence="5 11" id="KW-0285">Flavoprotein</keyword>
<comment type="subcellular location">
    <subcellularLocation>
        <location evidence="11">Mitochondrion inner membrane</location>
    </subcellularLocation>
</comment>
<dbReference type="Pfam" id="PF01593">
    <property type="entry name" value="Amino_oxidase"/>
    <property type="match status" value="1"/>
</dbReference>
<keyword evidence="9 11" id="KW-0627">Porphyrin biosynthesis</keyword>
<dbReference type="Proteomes" id="UP000298493">
    <property type="component" value="Unassembled WGS sequence"/>
</dbReference>
<dbReference type="PANTHER" id="PTHR42923">
    <property type="entry name" value="PROTOPORPHYRINOGEN OXIDASE"/>
    <property type="match status" value="1"/>
</dbReference>
<evidence type="ECO:0000313" key="14">
    <source>
        <dbReference type="Proteomes" id="UP000298493"/>
    </source>
</evidence>
<protein>
    <recommendedName>
        <fullName evidence="4 11">Protoporphyrinogen oxidase</fullName>
        <ecNumber evidence="4 11">1.3.3.4</ecNumber>
    </recommendedName>
</protein>
<feature type="domain" description="Amine oxidase" evidence="12">
    <location>
        <begin position="62"/>
        <end position="559"/>
    </location>
</feature>
<comment type="caution">
    <text evidence="13">The sequence shown here is derived from an EMBL/GenBank/DDBJ whole genome shotgun (WGS) entry which is preliminary data.</text>
</comment>
<evidence type="ECO:0000256" key="5">
    <source>
        <dbReference type="ARBA" id="ARBA00022630"/>
    </source>
</evidence>
<dbReference type="InterPro" id="IPR050464">
    <property type="entry name" value="Zeta_carotene_desat/Oxidored"/>
</dbReference>
<evidence type="ECO:0000259" key="12">
    <source>
        <dbReference type="Pfam" id="PF01593"/>
    </source>
</evidence>
<keyword evidence="6 11" id="KW-0274">FAD</keyword>
<dbReference type="SUPFAM" id="SSF54373">
    <property type="entry name" value="FAD-linked reductases, C-terminal domain"/>
    <property type="match status" value="1"/>
</dbReference>